<feature type="compositionally biased region" description="Polar residues" evidence="1">
    <location>
        <begin position="233"/>
        <end position="245"/>
    </location>
</feature>
<dbReference type="Proteomes" id="UP001324287">
    <property type="component" value="Chromosome"/>
</dbReference>
<dbReference type="RefSeq" id="WP_324277646.1">
    <property type="nucleotide sequence ID" value="NZ_CP141261.1"/>
</dbReference>
<feature type="region of interest" description="Disordered" evidence="1">
    <location>
        <begin position="233"/>
        <end position="257"/>
    </location>
</feature>
<sequence length="257" mass="25899">MGTPALWALAGDATIGALSVRAARGTTCVLDGWATLGAGNRARVPGPDDGLPPVPLPTVPLPGDEGTPQPPGADGEPAPEQLYTSLSYCGLQEQTARSALEDPLATLQRTADDAGTRRFGAEPGALGQAVGCASVSGRAATLAVAAPGVELDRVDGLPSDPGELAEVLGGCPLTLVSLDHLTDAGRPGVEKTDDGTDPEPRAAALRRIDDTIGQLRAATAMLPGRRCCCSPASPRSTTGGRNCTSAWPRDPVSAPGG</sequence>
<feature type="compositionally biased region" description="Pro residues" evidence="1">
    <location>
        <begin position="50"/>
        <end position="60"/>
    </location>
</feature>
<evidence type="ECO:0000256" key="1">
    <source>
        <dbReference type="SAM" id="MobiDB-lite"/>
    </source>
</evidence>
<organism evidence="2 3">
    <name type="scientific">Blastococcus brunescens</name>
    <dbReference type="NCBI Taxonomy" id="1564165"/>
    <lineage>
        <taxon>Bacteria</taxon>
        <taxon>Bacillati</taxon>
        <taxon>Actinomycetota</taxon>
        <taxon>Actinomycetes</taxon>
        <taxon>Geodermatophilales</taxon>
        <taxon>Geodermatophilaceae</taxon>
        <taxon>Blastococcus</taxon>
    </lineage>
</organism>
<keyword evidence="3" id="KW-1185">Reference proteome</keyword>
<name>A0ABZ1B7H6_9ACTN</name>
<dbReference type="EMBL" id="CP141261">
    <property type="protein sequence ID" value="WRL66332.1"/>
    <property type="molecule type" value="Genomic_DNA"/>
</dbReference>
<evidence type="ECO:0000313" key="3">
    <source>
        <dbReference type="Proteomes" id="UP001324287"/>
    </source>
</evidence>
<protein>
    <recommendedName>
        <fullName evidence="4">DUF222 domain-containing protein</fullName>
    </recommendedName>
</protein>
<evidence type="ECO:0000313" key="2">
    <source>
        <dbReference type="EMBL" id="WRL66332.1"/>
    </source>
</evidence>
<feature type="region of interest" description="Disordered" evidence="1">
    <location>
        <begin position="41"/>
        <end position="78"/>
    </location>
</feature>
<proteinExistence type="predicted"/>
<accession>A0ABZ1B7H6</accession>
<evidence type="ECO:0008006" key="4">
    <source>
        <dbReference type="Google" id="ProtNLM"/>
    </source>
</evidence>
<gene>
    <name evidence="2" type="ORF">U6N30_13345</name>
</gene>
<reference evidence="2 3" key="1">
    <citation type="submission" date="2023-12" db="EMBL/GenBank/DDBJ databases">
        <title>Blastococcus brunescens sp. nov., an actonobacterium isolated from sandstone collected in sahara desert.</title>
        <authorList>
            <person name="Gtari M."/>
            <person name="Ghodhbane F."/>
        </authorList>
    </citation>
    <scope>NUCLEOTIDE SEQUENCE [LARGE SCALE GENOMIC DNA]</scope>
    <source>
        <strain evidence="2 3">BMG 8361</strain>
    </source>
</reference>